<evidence type="ECO:0000313" key="4">
    <source>
        <dbReference type="EMBL" id="PJZ66423.1"/>
    </source>
</evidence>
<feature type="domain" description="Methyltransferase" evidence="3">
    <location>
        <begin position="63"/>
        <end position="154"/>
    </location>
</feature>
<evidence type="ECO:0000256" key="2">
    <source>
        <dbReference type="ARBA" id="ARBA00022679"/>
    </source>
</evidence>
<dbReference type="InterPro" id="IPR041698">
    <property type="entry name" value="Methyltransf_25"/>
</dbReference>
<dbReference type="GO" id="GO:0008168">
    <property type="term" value="F:methyltransferase activity"/>
    <property type="evidence" value="ECO:0007669"/>
    <property type="project" value="UniProtKB-KW"/>
</dbReference>
<keyword evidence="2 4" id="KW-0808">Transferase</keyword>
<proteinExistence type="predicted"/>
<dbReference type="PANTHER" id="PTHR43861:SF1">
    <property type="entry name" value="TRANS-ACONITATE 2-METHYLTRANSFERASE"/>
    <property type="match status" value="1"/>
</dbReference>
<gene>
    <name evidence="4" type="ORF">CH371_09175</name>
</gene>
<dbReference type="RefSeq" id="WP_100758615.1">
    <property type="nucleotide sequence ID" value="NZ_NPDT01000002.1"/>
</dbReference>
<evidence type="ECO:0000313" key="5">
    <source>
        <dbReference type="Proteomes" id="UP000231912"/>
    </source>
</evidence>
<dbReference type="Pfam" id="PF13649">
    <property type="entry name" value="Methyltransf_25"/>
    <property type="match status" value="1"/>
</dbReference>
<dbReference type="GO" id="GO:0032259">
    <property type="term" value="P:methylation"/>
    <property type="evidence" value="ECO:0007669"/>
    <property type="project" value="UniProtKB-KW"/>
</dbReference>
<sequence>MDRNTRNQGNKSRNISPIAQKKPYTAFAGIYDRVMSRAPYREWADMILESYHLSAPENPPKRILDLGCGTCKIWKYLPPNAELWGLDSSHEMLQIADLSHIRGKRVQGDLLKLPSLPGKFDLIFSVHDTLNYLLKSEEISRVFSSVRSLLSEKGVFFFDVSTERNFQKNFQGKVLKETHADTKLVWRNEYDPKTRILRTSLEFSDKDSSVQEEHLHRAYPLDLWKSLLTSSGLKILALGSDYESWEYSPKANYWNFACIPS</sequence>
<comment type="caution">
    <text evidence="4">The sequence shown here is derived from an EMBL/GenBank/DDBJ whole genome shotgun (WGS) entry which is preliminary data.</text>
</comment>
<dbReference type="AlphaFoldDB" id="A0A2M9ZDB5"/>
<dbReference type="Gene3D" id="3.40.50.150">
    <property type="entry name" value="Vaccinia Virus protein VP39"/>
    <property type="match status" value="1"/>
</dbReference>
<dbReference type="CDD" id="cd02440">
    <property type="entry name" value="AdoMet_MTases"/>
    <property type="match status" value="1"/>
</dbReference>
<dbReference type="Gene3D" id="2.20.25.110">
    <property type="entry name" value="S-adenosyl-L-methionine-dependent methyltransferases"/>
    <property type="match status" value="1"/>
</dbReference>
<name>A0A2M9ZDB5_9LEPT</name>
<evidence type="ECO:0000259" key="3">
    <source>
        <dbReference type="Pfam" id="PF13649"/>
    </source>
</evidence>
<evidence type="ECO:0000256" key="1">
    <source>
        <dbReference type="ARBA" id="ARBA00022603"/>
    </source>
</evidence>
<dbReference type="EMBL" id="NPDT01000002">
    <property type="protein sequence ID" value="PJZ66423.1"/>
    <property type="molecule type" value="Genomic_DNA"/>
</dbReference>
<dbReference type="InterPro" id="IPR029063">
    <property type="entry name" value="SAM-dependent_MTases_sf"/>
</dbReference>
<dbReference type="SUPFAM" id="SSF53335">
    <property type="entry name" value="S-adenosyl-L-methionine-dependent methyltransferases"/>
    <property type="match status" value="1"/>
</dbReference>
<protein>
    <submittedName>
        <fullName evidence="4">Methyltransferase</fullName>
    </submittedName>
</protein>
<keyword evidence="1 4" id="KW-0489">Methyltransferase</keyword>
<reference evidence="4 5" key="1">
    <citation type="submission" date="2017-07" db="EMBL/GenBank/DDBJ databases">
        <title>Leptospira spp. isolated from tropical soils.</title>
        <authorList>
            <person name="Thibeaux R."/>
            <person name="Iraola G."/>
            <person name="Ferres I."/>
            <person name="Bierque E."/>
            <person name="Girault D."/>
            <person name="Soupe-Gilbert M.-E."/>
            <person name="Picardeau M."/>
            <person name="Goarant C."/>
        </authorList>
    </citation>
    <scope>NUCLEOTIDE SEQUENCE [LARGE SCALE GENOMIC DNA]</scope>
    <source>
        <strain evidence="4 5">FH2-C-A2</strain>
    </source>
</reference>
<accession>A0A2M9ZDB5</accession>
<dbReference type="PANTHER" id="PTHR43861">
    <property type="entry name" value="TRANS-ACONITATE 2-METHYLTRANSFERASE-RELATED"/>
    <property type="match status" value="1"/>
</dbReference>
<organism evidence="4 5">
    <name type="scientific">Leptospira wolffii</name>
    <dbReference type="NCBI Taxonomy" id="409998"/>
    <lineage>
        <taxon>Bacteria</taxon>
        <taxon>Pseudomonadati</taxon>
        <taxon>Spirochaetota</taxon>
        <taxon>Spirochaetia</taxon>
        <taxon>Leptospirales</taxon>
        <taxon>Leptospiraceae</taxon>
        <taxon>Leptospira</taxon>
    </lineage>
</organism>
<dbReference type="Proteomes" id="UP000231912">
    <property type="component" value="Unassembled WGS sequence"/>
</dbReference>